<name>A0A250JCL4_9BACT</name>
<dbReference type="Proteomes" id="UP000217257">
    <property type="component" value="Chromosome"/>
</dbReference>
<sequence length="140" mass="15011">MSRLKDVELDVARLLEAAGLGSLADSLPTLYAGPYSPGAPDAFIACRLSASEKPEKYLANAGMALHRCTVTVLVCGERGPDGYSEGSARARAAWEALYDAHPEGYVRVDVEDGGPTFLGEDEEGRPRWSLTVEAEYFSAL</sequence>
<reference evidence="1 2" key="1">
    <citation type="submission" date="2017-06" db="EMBL/GenBank/DDBJ databases">
        <title>Sequencing and comparative analysis of myxobacterial genomes.</title>
        <authorList>
            <person name="Rupp O."/>
            <person name="Goesmann A."/>
            <person name="Sogaard-Andersen L."/>
        </authorList>
    </citation>
    <scope>NUCLEOTIDE SEQUENCE [LARGE SCALE GENOMIC DNA]</scope>
    <source>
        <strain evidence="1 2">DSM 52655</strain>
    </source>
</reference>
<evidence type="ECO:0000313" key="1">
    <source>
        <dbReference type="EMBL" id="ATB41141.1"/>
    </source>
</evidence>
<dbReference type="RefSeq" id="WP_095988912.1">
    <property type="nucleotide sequence ID" value="NZ_CP022098.1"/>
</dbReference>
<dbReference type="KEGG" id="cfus:CYFUS_006603"/>
<proteinExistence type="predicted"/>
<gene>
    <name evidence="1" type="ORF">CYFUS_006603</name>
</gene>
<dbReference type="EMBL" id="CP022098">
    <property type="protein sequence ID" value="ATB41141.1"/>
    <property type="molecule type" value="Genomic_DNA"/>
</dbReference>
<accession>A0A250JCL4</accession>
<dbReference type="AlphaFoldDB" id="A0A250JCL4"/>
<evidence type="ECO:0008006" key="3">
    <source>
        <dbReference type="Google" id="ProtNLM"/>
    </source>
</evidence>
<protein>
    <recommendedName>
        <fullName evidence="3">DUF3168 domain-containing protein</fullName>
    </recommendedName>
</protein>
<evidence type="ECO:0000313" key="2">
    <source>
        <dbReference type="Proteomes" id="UP000217257"/>
    </source>
</evidence>
<organism evidence="1 2">
    <name type="scientific">Cystobacter fuscus</name>
    <dbReference type="NCBI Taxonomy" id="43"/>
    <lineage>
        <taxon>Bacteria</taxon>
        <taxon>Pseudomonadati</taxon>
        <taxon>Myxococcota</taxon>
        <taxon>Myxococcia</taxon>
        <taxon>Myxococcales</taxon>
        <taxon>Cystobacterineae</taxon>
        <taxon>Archangiaceae</taxon>
        <taxon>Cystobacter</taxon>
    </lineage>
</organism>